<dbReference type="InterPro" id="IPR003718">
    <property type="entry name" value="OsmC/Ohr_fam"/>
</dbReference>
<comment type="caution">
    <text evidence="3">The sequence shown here is derived from an EMBL/GenBank/DDBJ whole genome shotgun (WGS) entry which is preliminary data.</text>
</comment>
<dbReference type="InterPro" id="IPR015946">
    <property type="entry name" value="KH_dom-like_a/b"/>
</dbReference>
<reference evidence="3" key="1">
    <citation type="journal article" date="2021" name="PeerJ">
        <title>Extensive microbial diversity within the chicken gut microbiome revealed by metagenomics and culture.</title>
        <authorList>
            <person name="Gilroy R."/>
            <person name="Ravi A."/>
            <person name="Getino M."/>
            <person name="Pursley I."/>
            <person name="Horton D.L."/>
            <person name="Alikhan N.F."/>
            <person name="Baker D."/>
            <person name="Gharbi K."/>
            <person name="Hall N."/>
            <person name="Watson M."/>
            <person name="Adriaenssens E.M."/>
            <person name="Foster-Nyarko E."/>
            <person name="Jarju S."/>
            <person name="Secka A."/>
            <person name="Antonio M."/>
            <person name="Oren A."/>
            <person name="Chaudhuri R.R."/>
            <person name="La Ragione R."/>
            <person name="Hildebrand F."/>
            <person name="Pallen M.J."/>
        </authorList>
    </citation>
    <scope>NUCLEOTIDE SEQUENCE</scope>
    <source>
        <strain evidence="3">CHK130-7132</strain>
    </source>
</reference>
<dbReference type="InterPro" id="IPR019953">
    <property type="entry name" value="OHR"/>
</dbReference>
<accession>A0A9D2Q0N5</accession>
<protein>
    <submittedName>
        <fullName evidence="3">OsmC family protein</fullName>
    </submittedName>
</protein>
<dbReference type="InterPro" id="IPR036102">
    <property type="entry name" value="OsmC/Ohrsf"/>
</dbReference>
<evidence type="ECO:0000256" key="2">
    <source>
        <dbReference type="SAM" id="MobiDB-lite"/>
    </source>
</evidence>
<dbReference type="PANTHER" id="PTHR33797">
    <property type="entry name" value="ORGANIC HYDROPEROXIDE RESISTANCE PROTEIN-LIKE"/>
    <property type="match status" value="1"/>
</dbReference>
<feature type="region of interest" description="Disordered" evidence="2">
    <location>
        <begin position="1"/>
        <end position="29"/>
    </location>
</feature>
<proteinExistence type="inferred from homology"/>
<dbReference type="Pfam" id="PF02566">
    <property type="entry name" value="OsmC"/>
    <property type="match status" value="1"/>
</dbReference>
<evidence type="ECO:0000313" key="3">
    <source>
        <dbReference type="EMBL" id="HJC70702.1"/>
    </source>
</evidence>
<comment type="similarity">
    <text evidence="1">Belongs to the OsmC/Ohr family.</text>
</comment>
<dbReference type="Gene3D" id="3.30.300.20">
    <property type="match status" value="1"/>
</dbReference>
<dbReference type="GO" id="GO:0006979">
    <property type="term" value="P:response to oxidative stress"/>
    <property type="evidence" value="ECO:0007669"/>
    <property type="project" value="InterPro"/>
</dbReference>
<gene>
    <name evidence="3" type="ORF">H9932_13645</name>
</gene>
<reference evidence="3" key="2">
    <citation type="submission" date="2021-04" db="EMBL/GenBank/DDBJ databases">
        <authorList>
            <person name="Gilroy R."/>
        </authorList>
    </citation>
    <scope>NUCLEOTIDE SEQUENCE</scope>
    <source>
        <strain evidence="3">CHK130-7132</strain>
    </source>
</reference>
<evidence type="ECO:0000313" key="4">
    <source>
        <dbReference type="Proteomes" id="UP000823854"/>
    </source>
</evidence>
<dbReference type="PANTHER" id="PTHR33797:SF2">
    <property type="entry name" value="ORGANIC HYDROPEROXIDE RESISTANCE PROTEIN-LIKE"/>
    <property type="match status" value="1"/>
</dbReference>
<dbReference type="AlphaFoldDB" id="A0A9D2Q0N5"/>
<sequence>MATDPLPTTGAIPQSSPPDGTAPAPTSGDRALYTARVDNLGGTSGQVRIRDAAGVRLGATSPDPDGVLSLPTGGPSAAASGFNPEQLLATAWSTCLGETLTVVLAEQGHRVESRVGVEVELRRDPAGGYRFIPRAQVEIDELPAEEASRLIAAAHARCPVSKLLTSGGEAPVTHRITH</sequence>
<evidence type="ECO:0000256" key="1">
    <source>
        <dbReference type="ARBA" id="ARBA00007378"/>
    </source>
</evidence>
<dbReference type="EMBL" id="DWWC01000288">
    <property type="protein sequence ID" value="HJC70702.1"/>
    <property type="molecule type" value="Genomic_DNA"/>
</dbReference>
<dbReference type="SUPFAM" id="SSF82784">
    <property type="entry name" value="OsmC-like"/>
    <property type="match status" value="1"/>
</dbReference>
<organism evidence="3 4">
    <name type="scientific">Candidatus Brachybacterium intestinipullorum</name>
    <dbReference type="NCBI Taxonomy" id="2838512"/>
    <lineage>
        <taxon>Bacteria</taxon>
        <taxon>Bacillati</taxon>
        <taxon>Actinomycetota</taxon>
        <taxon>Actinomycetes</taxon>
        <taxon>Micrococcales</taxon>
        <taxon>Dermabacteraceae</taxon>
        <taxon>Brachybacterium</taxon>
    </lineage>
</organism>
<dbReference type="Proteomes" id="UP000823854">
    <property type="component" value="Unassembled WGS sequence"/>
</dbReference>
<name>A0A9D2Q0N5_9MICO</name>